<evidence type="ECO:0000313" key="14">
    <source>
        <dbReference type="EMBL" id="ARE27238.1"/>
    </source>
</evidence>
<dbReference type="SUPFAM" id="SSF52540">
    <property type="entry name" value="P-loop containing nucleoside triphosphate hydrolases"/>
    <property type="match status" value="1"/>
</dbReference>
<comment type="similarity">
    <text evidence="1">Belongs to the helicase family. UvrD subfamily.</text>
</comment>
<keyword evidence="3 11" id="KW-0378">Hydrolase</keyword>
<dbReference type="InterPro" id="IPR014017">
    <property type="entry name" value="DNA_helicase_UvrD-like_C"/>
</dbReference>
<feature type="domain" description="UvrD-like helicase C-terminal" evidence="13">
    <location>
        <begin position="352"/>
        <end position="660"/>
    </location>
</feature>
<evidence type="ECO:0000256" key="6">
    <source>
        <dbReference type="ARBA" id="ARBA00023125"/>
    </source>
</evidence>
<evidence type="ECO:0000259" key="13">
    <source>
        <dbReference type="PROSITE" id="PS51217"/>
    </source>
</evidence>
<dbReference type="PANTHER" id="PTHR11070">
    <property type="entry name" value="UVRD / RECB / PCRA DNA HELICASE FAMILY MEMBER"/>
    <property type="match status" value="1"/>
</dbReference>
<keyword evidence="7" id="KW-0413">Isomerase</keyword>
<dbReference type="EC" id="5.6.2.4" evidence="9"/>
<feature type="binding site" evidence="11">
    <location>
        <begin position="32"/>
        <end position="39"/>
    </location>
    <ligand>
        <name>ATP</name>
        <dbReference type="ChEBI" id="CHEBI:30616"/>
    </ligand>
</feature>
<name>A0A1V0PDR1_LACLC</name>
<dbReference type="EMBL" id="CP016746">
    <property type="protein sequence ID" value="ARE27238.1"/>
    <property type="molecule type" value="Genomic_DNA"/>
</dbReference>
<feature type="domain" description="UvrD-like helicase ATP-binding" evidence="12">
    <location>
        <begin position="11"/>
        <end position="351"/>
    </location>
</feature>
<dbReference type="RefSeq" id="WP_063280822.1">
    <property type="nucleotide sequence ID" value="NZ_CP016746.2"/>
</dbReference>
<dbReference type="GO" id="GO:0000725">
    <property type="term" value="P:recombinational repair"/>
    <property type="evidence" value="ECO:0007669"/>
    <property type="project" value="TreeGrafter"/>
</dbReference>
<evidence type="ECO:0000256" key="4">
    <source>
        <dbReference type="ARBA" id="ARBA00022806"/>
    </source>
</evidence>
<keyword evidence="5 11" id="KW-0067">ATP-binding</keyword>
<dbReference type="AlphaFoldDB" id="A0A1V0PDR1"/>
<dbReference type="Pfam" id="PF00580">
    <property type="entry name" value="UvrD-helicase"/>
    <property type="match status" value="1"/>
</dbReference>
<dbReference type="GO" id="GO:0016887">
    <property type="term" value="F:ATP hydrolysis activity"/>
    <property type="evidence" value="ECO:0007669"/>
    <property type="project" value="RHEA"/>
</dbReference>
<dbReference type="CDD" id="cd17932">
    <property type="entry name" value="DEXQc_UvrD"/>
    <property type="match status" value="1"/>
</dbReference>
<evidence type="ECO:0000256" key="8">
    <source>
        <dbReference type="ARBA" id="ARBA00034617"/>
    </source>
</evidence>
<dbReference type="InterPro" id="IPR027417">
    <property type="entry name" value="P-loop_NTPase"/>
</dbReference>
<proteinExistence type="inferred from homology"/>
<evidence type="ECO:0000259" key="12">
    <source>
        <dbReference type="PROSITE" id="PS51198"/>
    </source>
</evidence>
<dbReference type="PROSITE" id="PS51198">
    <property type="entry name" value="UVRD_HELICASE_ATP_BIND"/>
    <property type="match status" value="1"/>
</dbReference>
<evidence type="ECO:0000256" key="2">
    <source>
        <dbReference type="ARBA" id="ARBA00022741"/>
    </source>
</evidence>
<dbReference type="Proteomes" id="UP000191806">
    <property type="component" value="Plasmid pJM1A"/>
</dbReference>
<dbReference type="Gene3D" id="1.10.10.160">
    <property type="match status" value="1"/>
</dbReference>
<geneLocation type="plasmid" evidence="15">
    <name>pmpjm1</name>
</geneLocation>
<evidence type="ECO:0000313" key="15">
    <source>
        <dbReference type="Proteomes" id="UP000191806"/>
    </source>
</evidence>
<dbReference type="GO" id="GO:0043138">
    <property type="term" value="F:3'-5' DNA helicase activity"/>
    <property type="evidence" value="ECO:0007669"/>
    <property type="project" value="UniProtKB-EC"/>
</dbReference>
<dbReference type="InterPro" id="IPR000212">
    <property type="entry name" value="DNA_helicase_UvrD/REP"/>
</dbReference>
<dbReference type="InterPro" id="IPR014016">
    <property type="entry name" value="UvrD-like_ATP-bd"/>
</dbReference>
<dbReference type="Pfam" id="PF13361">
    <property type="entry name" value="UvrD_C"/>
    <property type="match status" value="1"/>
</dbReference>
<dbReference type="GO" id="GO:0003677">
    <property type="term" value="F:DNA binding"/>
    <property type="evidence" value="ECO:0007669"/>
    <property type="project" value="UniProtKB-KW"/>
</dbReference>
<evidence type="ECO:0000256" key="3">
    <source>
        <dbReference type="ARBA" id="ARBA00022801"/>
    </source>
</evidence>
<evidence type="ECO:0000256" key="11">
    <source>
        <dbReference type="PROSITE-ProRule" id="PRU00560"/>
    </source>
</evidence>
<comment type="catalytic activity">
    <reaction evidence="8">
        <text>Couples ATP hydrolysis with the unwinding of duplex DNA by translocating in the 3'-5' direction.</text>
        <dbReference type="EC" id="5.6.2.4"/>
    </reaction>
</comment>
<sequence length="750" mass="86814">MSQNNFLKYYKKLNSEQKEAVNHSEGKLLLVAGAGSGKTSVLTTRIARLINEGVGPEKILAITFTNKAANEMMIRAKNLEPKSAYSTITTFHGLALQLLKKYGEAISLAFPLEVVDPQENKALITKATKKILKSLNFDVKAFNQNFEFKKPLTQQNIVKCIEIILENADMKTFVDEQMFDIYSVSSSYFTDSKFIIEKINTIVKRHDCQTFPNEAINAFFNTQTKVVKNILYFYFQSKNTVDEYGKVNQSILTFEDLQIYLYMLFKANPDIGNEISEKYEYIHVDEYQDTSLLQSELIHELQEVHGNLFIVGDPDQAIYQWRGASIENILTLKEKYPDLIQKELKTNYRSKKEIVNFANTLIKKNVNRIDKLSKANDERQRSNTIVYKKFHNGYGEADHIIDEIKRVSLFDHNYKRFCVMYRNKELSTILERQLFEENIPYRKLNGSNTSINERVEAKEMLAFMTLLINPESVKSYERIANKPAKGITPKLIESIEEESQNSKITFTQAAFKMQEENSSKGLNNFTELISLVQIYSGLLQSSSQESPSEIVFSLAKDSGYLNYNLETMMENLSDRKKLLLLNDFNSFLYLKEEEKVLTAYYLSLLQKYEYDDELQSYNALEILESFVEKQELDDTDGQDSKARETKDNKVTFTTIHSAKGLEFEYIYMIGMEQGIFPKEDAISNAFQGKLQLMEEERNVMYVGITRAMKKLTISHVDERVIYGKKEYYEPSQFIKEMGLEIPQEEGMWNV</sequence>
<accession>A0A1V0PDR1</accession>
<dbReference type="Gene3D" id="1.10.486.10">
    <property type="entry name" value="PCRA, domain 4"/>
    <property type="match status" value="1"/>
</dbReference>
<organism evidence="14 15">
    <name type="scientific">Lactococcus lactis subsp. cremoris</name>
    <name type="common">Streptococcus cremoris</name>
    <dbReference type="NCBI Taxonomy" id="1359"/>
    <lineage>
        <taxon>Bacteria</taxon>
        <taxon>Bacillati</taxon>
        <taxon>Bacillota</taxon>
        <taxon>Bacilli</taxon>
        <taxon>Lactobacillales</taxon>
        <taxon>Streptococcaceae</taxon>
        <taxon>Lactococcus</taxon>
    </lineage>
</organism>
<dbReference type="InterPro" id="IPR013986">
    <property type="entry name" value="DExx_box_DNA_helicase_dom_sf"/>
</dbReference>
<reference evidence="14 15" key="1">
    <citation type="journal article" date="2017" name="BMC Genomics">
        <title>Comparative and functional genomics of the Lactococcus lactis taxon; insights into evolution and niche adaptation.</title>
        <authorList>
            <person name="Kelleher P."/>
            <person name="Bottacini F."/>
            <person name="Mahony J."/>
            <person name="Kilcawley K.N."/>
            <person name="van Sinderen D."/>
        </authorList>
    </citation>
    <scope>NUCLEOTIDE SEQUENCE [LARGE SCALE GENOMIC DNA]</scope>
    <source>
        <strain evidence="14 15">JM1</strain>
        <plasmid evidence="15">pmpjm1</plasmid>
    </source>
</reference>
<dbReference type="PROSITE" id="PS51217">
    <property type="entry name" value="UVRD_HELICASE_CTER"/>
    <property type="match status" value="1"/>
</dbReference>
<comment type="catalytic activity">
    <reaction evidence="10">
        <text>ATP + H2O = ADP + phosphate + H(+)</text>
        <dbReference type="Rhea" id="RHEA:13065"/>
        <dbReference type="ChEBI" id="CHEBI:15377"/>
        <dbReference type="ChEBI" id="CHEBI:15378"/>
        <dbReference type="ChEBI" id="CHEBI:30616"/>
        <dbReference type="ChEBI" id="CHEBI:43474"/>
        <dbReference type="ChEBI" id="CHEBI:456216"/>
        <dbReference type="EC" id="5.6.2.4"/>
    </reaction>
</comment>
<keyword evidence="2 11" id="KW-0547">Nucleotide-binding</keyword>
<evidence type="ECO:0000256" key="9">
    <source>
        <dbReference type="ARBA" id="ARBA00034808"/>
    </source>
</evidence>
<dbReference type="GO" id="GO:0005524">
    <property type="term" value="F:ATP binding"/>
    <property type="evidence" value="ECO:0007669"/>
    <property type="project" value="UniProtKB-UniRule"/>
</dbReference>
<keyword evidence="14" id="KW-0614">Plasmid</keyword>
<dbReference type="Gene3D" id="3.40.50.300">
    <property type="entry name" value="P-loop containing nucleotide triphosphate hydrolases"/>
    <property type="match status" value="3"/>
</dbReference>
<keyword evidence="4 11" id="KW-0347">Helicase</keyword>
<dbReference type="PANTHER" id="PTHR11070:SF2">
    <property type="entry name" value="ATP-DEPENDENT DNA HELICASE SRS2"/>
    <property type="match status" value="1"/>
</dbReference>
<keyword evidence="6" id="KW-0238">DNA-binding</keyword>
<protein>
    <recommendedName>
        <fullName evidence="9">DNA 3'-5' helicase</fullName>
        <ecNumber evidence="9">5.6.2.4</ecNumber>
    </recommendedName>
</protein>
<evidence type="ECO:0000256" key="10">
    <source>
        <dbReference type="ARBA" id="ARBA00048988"/>
    </source>
</evidence>
<evidence type="ECO:0000256" key="1">
    <source>
        <dbReference type="ARBA" id="ARBA00009922"/>
    </source>
</evidence>
<evidence type="ECO:0000256" key="5">
    <source>
        <dbReference type="ARBA" id="ARBA00022840"/>
    </source>
</evidence>
<gene>
    <name evidence="14" type="ORF">LLJM1_04475</name>
</gene>
<evidence type="ECO:0000256" key="7">
    <source>
        <dbReference type="ARBA" id="ARBA00023235"/>
    </source>
</evidence>